<accession>A0ABQ9CUG0</accession>
<evidence type="ECO:0000256" key="4">
    <source>
        <dbReference type="ARBA" id="ARBA00023136"/>
    </source>
</evidence>
<keyword evidence="4 5" id="KW-0472">Membrane</keyword>
<dbReference type="EMBL" id="WHWB01034626">
    <property type="protein sequence ID" value="KAJ7406878.1"/>
    <property type="molecule type" value="Genomic_DNA"/>
</dbReference>
<dbReference type="PANTHER" id="PTHR12489">
    <property type="entry name" value="LIPOMA HMGIC FUSION PARTNER-LIKE PROTEIN"/>
    <property type="match status" value="1"/>
</dbReference>
<evidence type="ECO:0000256" key="5">
    <source>
        <dbReference type="SAM" id="Phobius"/>
    </source>
</evidence>
<evidence type="ECO:0000256" key="1">
    <source>
        <dbReference type="ARBA" id="ARBA00004141"/>
    </source>
</evidence>
<feature type="transmembrane region" description="Helical" evidence="5">
    <location>
        <begin position="175"/>
        <end position="197"/>
    </location>
</feature>
<dbReference type="Pfam" id="PF10242">
    <property type="entry name" value="L_HMGIC_fpl"/>
    <property type="match status" value="1"/>
</dbReference>
<dbReference type="PANTHER" id="PTHR12489:SF14">
    <property type="entry name" value="LHFPL TETRASPAN SUBFAMILY MEMBER 4 PROTEIN"/>
    <property type="match status" value="1"/>
</dbReference>
<gene>
    <name evidence="6" type="primary">LHFPL4</name>
    <name evidence="6" type="ORF">WISP_130298</name>
</gene>
<organism evidence="6 7">
    <name type="scientific">Willisornis vidua</name>
    <name type="common">Xingu scale-backed antbird</name>
    <dbReference type="NCBI Taxonomy" id="1566151"/>
    <lineage>
        <taxon>Eukaryota</taxon>
        <taxon>Metazoa</taxon>
        <taxon>Chordata</taxon>
        <taxon>Craniata</taxon>
        <taxon>Vertebrata</taxon>
        <taxon>Euteleostomi</taxon>
        <taxon>Archelosauria</taxon>
        <taxon>Archosauria</taxon>
        <taxon>Dinosauria</taxon>
        <taxon>Saurischia</taxon>
        <taxon>Theropoda</taxon>
        <taxon>Coelurosauria</taxon>
        <taxon>Aves</taxon>
        <taxon>Neognathae</taxon>
        <taxon>Neoaves</taxon>
        <taxon>Telluraves</taxon>
        <taxon>Australaves</taxon>
        <taxon>Passeriformes</taxon>
        <taxon>Thamnophilidae</taxon>
        <taxon>Willisornis</taxon>
    </lineage>
</organism>
<name>A0ABQ9CUG0_9PASS</name>
<evidence type="ECO:0000256" key="2">
    <source>
        <dbReference type="ARBA" id="ARBA00022692"/>
    </source>
</evidence>
<evidence type="ECO:0000313" key="6">
    <source>
        <dbReference type="EMBL" id="KAJ7406878.1"/>
    </source>
</evidence>
<feature type="transmembrane region" description="Helical" evidence="5">
    <location>
        <begin position="21"/>
        <end position="46"/>
    </location>
</feature>
<reference evidence="6" key="1">
    <citation type="submission" date="2019-10" db="EMBL/GenBank/DDBJ databases">
        <authorList>
            <person name="Soares A.E.R."/>
            <person name="Aleixo A."/>
            <person name="Schneider P."/>
            <person name="Miyaki C.Y."/>
            <person name="Schneider M.P."/>
            <person name="Mello C."/>
            <person name="Vasconcelos A.T.R."/>
        </authorList>
    </citation>
    <scope>NUCLEOTIDE SEQUENCE</scope>
    <source>
        <tissue evidence="6">Muscle</tissue>
    </source>
</reference>
<keyword evidence="3 5" id="KW-1133">Transmembrane helix</keyword>
<dbReference type="Gene3D" id="1.20.140.150">
    <property type="match status" value="1"/>
</dbReference>
<dbReference type="InterPro" id="IPR019372">
    <property type="entry name" value="LHFPL"/>
</dbReference>
<comment type="caution">
    <text evidence="6">The sequence shown here is derived from an EMBL/GenBank/DDBJ whole genome shotgun (WGS) entry which is preliminary data.</text>
</comment>
<feature type="transmembrane region" description="Helical" evidence="5">
    <location>
        <begin position="94"/>
        <end position="118"/>
    </location>
</feature>
<protein>
    <submittedName>
        <fullName evidence="6">Lipoma HMGIC fusion partner-like 4 protein</fullName>
    </submittedName>
</protein>
<keyword evidence="7" id="KW-1185">Reference proteome</keyword>
<keyword evidence="2 5" id="KW-0812">Transmembrane</keyword>
<evidence type="ECO:0000313" key="7">
    <source>
        <dbReference type="Proteomes" id="UP001145742"/>
    </source>
</evidence>
<sequence>MLPSQEASKLYHDNYVRNSRAIGVLWAIFTICFAIINVVVFIQPYWVGDSVNTPKPGYFGLFHYCVGSGLAGRELSCRGSFTDFSTIPSGAFQAAAFFVLLSMVLTLGCITCFALFFFCNTATVYKICAWMQLLAALCLVLGCMIFPDGWDAETIRDMCGEKTGKYSLGDCSVRWAYILAIIGILNALILSFLAFVLGNRQNDLLHEELKTESKDFVGTARTDCPEFGRLIVRKSDCSDRALWGAEEEPDTPVQGWEPDSEERESTAVCCAGLAAAGQLFLRRLLLTLPECCWLLKYPEVPANRAEESVETEWAGLEYEVEEWDVSEEP</sequence>
<comment type="subcellular location">
    <subcellularLocation>
        <location evidence="1">Membrane</location>
        <topology evidence="1">Multi-pass membrane protein</topology>
    </subcellularLocation>
</comment>
<proteinExistence type="predicted"/>
<feature type="transmembrane region" description="Helical" evidence="5">
    <location>
        <begin position="127"/>
        <end position="147"/>
    </location>
</feature>
<dbReference type="Proteomes" id="UP001145742">
    <property type="component" value="Unassembled WGS sequence"/>
</dbReference>
<evidence type="ECO:0000256" key="3">
    <source>
        <dbReference type="ARBA" id="ARBA00022989"/>
    </source>
</evidence>